<organism evidence="7 8">
    <name type="scientific">Saccharospirillum salsuginis</name>
    <dbReference type="NCBI Taxonomy" id="418750"/>
    <lineage>
        <taxon>Bacteria</taxon>
        <taxon>Pseudomonadati</taxon>
        <taxon>Pseudomonadota</taxon>
        <taxon>Gammaproteobacteria</taxon>
        <taxon>Oceanospirillales</taxon>
        <taxon>Saccharospirillaceae</taxon>
        <taxon>Saccharospirillum</taxon>
    </lineage>
</organism>
<dbReference type="Gene3D" id="1.10.10.10">
    <property type="entry name" value="Winged helix-like DNA-binding domain superfamily/Winged helix DNA-binding domain"/>
    <property type="match status" value="1"/>
</dbReference>
<dbReference type="Proteomes" id="UP000626148">
    <property type="component" value="Unassembled WGS sequence"/>
</dbReference>
<comment type="similarity">
    <text evidence="1">Belongs to the LysR transcriptional regulatory family.</text>
</comment>
<comment type="caution">
    <text evidence="7">The sequence shown here is derived from an EMBL/GenBank/DDBJ whole genome shotgun (WGS) entry which is preliminary data.</text>
</comment>
<dbReference type="AlphaFoldDB" id="A0A918K2Q3"/>
<dbReference type="PRINTS" id="PR00039">
    <property type="entry name" value="HTHLYSR"/>
</dbReference>
<name>A0A918K2Q3_9GAMM</name>
<evidence type="ECO:0000256" key="4">
    <source>
        <dbReference type="ARBA" id="ARBA00023159"/>
    </source>
</evidence>
<keyword evidence="8" id="KW-1185">Reference proteome</keyword>
<gene>
    <name evidence="7" type="ORF">GCM10007392_08440</name>
</gene>
<dbReference type="Pfam" id="PF00126">
    <property type="entry name" value="HTH_1"/>
    <property type="match status" value="1"/>
</dbReference>
<evidence type="ECO:0000313" key="7">
    <source>
        <dbReference type="EMBL" id="GGX43992.1"/>
    </source>
</evidence>
<keyword evidence="2" id="KW-0805">Transcription regulation</keyword>
<evidence type="ECO:0000259" key="6">
    <source>
        <dbReference type="PROSITE" id="PS50931"/>
    </source>
</evidence>
<evidence type="ECO:0000256" key="1">
    <source>
        <dbReference type="ARBA" id="ARBA00009437"/>
    </source>
</evidence>
<dbReference type="Gene3D" id="3.40.190.10">
    <property type="entry name" value="Periplasmic binding protein-like II"/>
    <property type="match status" value="2"/>
</dbReference>
<dbReference type="Pfam" id="PF03466">
    <property type="entry name" value="LysR_substrate"/>
    <property type="match status" value="1"/>
</dbReference>
<dbReference type="SUPFAM" id="SSF46785">
    <property type="entry name" value="Winged helix' DNA-binding domain"/>
    <property type="match status" value="1"/>
</dbReference>
<evidence type="ECO:0000256" key="3">
    <source>
        <dbReference type="ARBA" id="ARBA00023125"/>
    </source>
</evidence>
<reference evidence="7" key="2">
    <citation type="submission" date="2020-09" db="EMBL/GenBank/DDBJ databases">
        <authorList>
            <person name="Sun Q."/>
            <person name="Kim S."/>
        </authorList>
    </citation>
    <scope>NUCLEOTIDE SEQUENCE</scope>
    <source>
        <strain evidence="7">KCTC 22169</strain>
    </source>
</reference>
<dbReference type="InterPro" id="IPR005119">
    <property type="entry name" value="LysR_subst-bd"/>
</dbReference>
<dbReference type="GO" id="GO:0003700">
    <property type="term" value="F:DNA-binding transcription factor activity"/>
    <property type="evidence" value="ECO:0007669"/>
    <property type="project" value="InterPro"/>
</dbReference>
<keyword evidence="4" id="KW-0010">Activator</keyword>
<dbReference type="RefSeq" id="WP_189607248.1">
    <property type="nucleotide sequence ID" value="NZ_BMXR01000002.1"/>
</dbReference>
<dbReference type="PROSITE" id="PS50931">
    <property type="entry name" value="HTH_LYSR"/>
    <property type="match status" value="1"/>
</dbReference>
<accession>A0A918K2Q3</accession>
<sequence length="307" mass="33944">MTLTELRYIVALAQERHFGKAADRCFVAQPTLSVAIKKLEDRLGVAIFERGKSGVQVTPIGQRIVEQAQRVLEESHKIEDLAHAGKNQLSSPLKLGVIYTVGPYLLPHIIPQLRQMAPDMPLEIEENFTGVLRHRLRDGLLDAIIIALPFNEPDVLTKPMFDEDFEILLPSGHPLTQEQAIPAERLIKEPLLLLGEGHCFRDNIFTTCPNIASASRDPKGRVRTMADGSSLETLRHMVASNLGVTILPQSATGTTLYNDKQVAVRPFAGKAPRRTVALAWRASFPRPKAIDLLETCIRQCKIGSNAA</sequence>
<protein>
    <submittedName>
        <fullName evidence="7">LysR family transcriptional regulator</fullName>
    </submittedName>
</protein>
<dbReference type="PANTHER" id="PTHR30346:SF26">
    <property type="entry name" value="HYDROGEN PEROXIDE-INDUCIBLE GENES ACTIVATOR"/>
    <property type="match status" value="1"/>
</dbReference>
<evidence type="ECO:0000256" key="2">
    <source>
        <dbReference type="ARBA" id="ARBA00023015"/>
    </source>
</evidence>
<dbReference type="InterPro" id="IPR000847">
    <property type="entry name" value="LysR_HTH_N"/>
</dbReference>
<feature type="domain" description="HTH lysR-type" evidence="6">
    <location>
        <begin position="1"/>
        <end position="58"/>
    </location>
</feature>
<dbReference type="InterPro" id="IPR036390">
    <property type="entry name" value="WH_DNA-bd_sf"/>
</dbReference>
<dbReference type="EMBL" id="BMXR01000002">
    <property type="protein sequence ID" value="GGX43992.1"/>
    <property type="molecule type" value="Genomic_DNA"/>
</dbReference>
<dbReference type="SUPFAM" id="SSF53850">
    <property type="entry name" value="Periplasmic binding protein-like II"/>
    <property type="match status" value="1"/>
</dbReference>
<evidence type="ECO:0000256" key="5">
    <source>
        <dbReference type="ARBA" id="ARBA00023163"/>
    </source>
</evidence>
<dbReference type="FunFam" id="1.10.10.10:FF:000001">
    <property type="entry name" value="LysR family transcriptional regulator"/>
    <property type="match status" value="1"/>
</dbReference>
<dbReference type="GO" id="GO:0032993">
    <property type="term" value="C:protein-DNA complex"/>
    <property type="evidence" value="ECO:0007669"/>
    <property type="project" value="TreeGrafter"/>
</dbReference>
<keyword evidence="5" id="KW-0804">Transcription</keyword>
<keyword evidence="3" id="KW-0238">DNA-binding</keyword>
<evidence type="ECO:0000313" key="8">
    <source>
        <dbReference type="Proteomes" id="UP000626148"/>
    </source>
</evidence>
<dbReference type="InterPro" id="IPR036388">
    <property type="entry name" value="WH-like_DNA-bd_sf"/>
</dbReference>
<dbReference type="PANTHER" id="PTHR30346">
    <property type="entry name" value="TRANSCRIPTIONAL DUAL REGULATOR HCAR-RELATED"/>
    <property type="match status" value="1"/>
</dbReference>
<dbReference type="GO" id="GO:0003677">
    <property type="term" value="F:DNA binding"/>
    <property type="evidence" value="ECO:0007669"/>
    <property type="project" value="UniProtKB-KW"/>
</dbReference>
<reference evidence="7" key="1">
    <citation type="journal article" date="2014" name="Int. J. Syst. Evol. Microbiol.">
        <title>Complete genome sequence of Corynebacterium casei LMG S-19264T (=DSM 44701T), isolated from a smear-ripened cheese.</title>
        <authorList>
            <consortium name="US DOE Joint Genome Institute (JGI-PGF)"/>
            <person name="Walter F."/>
            <person name="Albersmeier A."/>
            <person name="Kalinowski J."/>
            <person name="Ruckert C."/>
        </authorList>
    </citation>
    <scope>NUCLEOTIDE SEQUENCE</scope>
    <source>
        <strain evidence="7">KCTC 22169</strain>
    </source>
</reference>
<dbReference type="CDD" id="cd08411">
    <property type="entry name" value="PBP2_OxyR"/>
    <property type="match status" value="1"/>
</dbReference>
<proteinExistence type="inferred from homology"/>